<evidence type="ECO:0000256" key="1">
    <source>
        <dbReference type="ARBA" id="ARBA00006976"/>
    </source>
</evidence>
<dbReference type="FunFam" id="3.40.50.300:FF:000285">
    <property type="entry name" value="Sporulation initiation inhibitor Soj"/>
    <property type="match status" value="1"/>
</dbReference>
<comment type="caution">
    <text evidence="4">The sequence shown here is derived from an EMBL/GenBank/DDBJ whole genome shotgun (WGS) entry which is preliminary data.</text>
</comment>
<dbReference type="SUPFAM" id="SSF52540">
    <property type="entry name" value="P-loop containing nucleoside triphosphate hydrolases"/>
    <property type="match status" value="1"/>
</dbReference>
<dbReference type="PANTHER" id="PTHR13696:SF99">
    <property type="entry name" value="COBYRINIC ACID AC-DIAMIDE SYNTHASE"/>
    <property type="match status" value="1"/>
</dbReference>
<organism evidence="4 5">
    <name type="scientific">Candidatus Viridilinea halotolerans</name>
    <dbReference type="NCBI Taxonomy" id="2491704"/>
    <lineage>
        <taxon>Bacteria</taxon>
        <taxon>Bacillati</taxon>
        <taxon>Chloroflexota</taxon>
        <taxon>Chloroflexia</taxon>
        <taxon>Chloroflexales</taxon>
        <taxon>Chloroflexineae</taxon>
        <taxon>Oscillochloridaceae</taxon>
        <taxon>Candidatus Viridilinea</taxon>
    </lineage>
</organism>
<evidence type="ECO:0000313" key="5">
    <source>
        <dbReference type="Proteomes" id="UP000280307"/>
    </source>
</evidence>
<gene>
    <name evidence="4" type="ORF">EI684_07010</name>
</gene>
<dbReference type="Gene3D" id="3.40.50.300">
    <property type="entry name" value="P-loop containing nucleotide triphosphate hydrolases"/>
    <property type="match status" value="1"/>
</dbReference>
<accession>A0A426U3N7</accession>
<dbReference type="AlphaFoldDB" id="A0A426U3N7"/>
<dbReference type="PANTHER" id="PTHR13696">
    <property type="entry name" value="P-LOOP CONTAINING NUCLEOSIDE TRIPHOSPHATE HYDROLASE"/>
    <property type="match status" value="1"/>
</dbReference>
<sequence>MKRGVMDEPLPLKEAASLYGVKLDRLRRAAWDGRLEARQVGAQWMVTRHEVERFLRDGDRRRKTPSPAVVPKRGACMARIIAVAVPKGGTGKTTTALNLGAALAEQGQRVLLIDFDPQGNLTQALGLRPSELEHTAYSVIKDFLTRYESQIELAIHQTKAGVDLVPTSARLNLANDELAVAIQREFVLQKLLAPIRSRYDVILVDTLPYLGVLVLNALVAASEVLIPLQAEYLATESVALMLDQIQLMRRSGLNPNLIITGILLTMVDQRTIINREAVAYARNTFGAQVPVFTTMIRRSVRFPESQASHMSILHYEPLGESARAYRALAEEVLRATPTQ</sequence>
<name>A0A426U3N7_9CHLR</name>
<dbReference type="EMBL" id="RSAS01000271">
    <property type="protein sequence ID" value="RRR74468.1"/>
    <property type="molecule type" value="Genomic_DNA"/>
</dbReference>
<proteinExistence type="inferred from homology"/>
<dbReference type="InterPro" id="IPR025669">
    <property type="entry name" value="AAA_dom"/>
</dbReference>
<dbReference type="Pfam" id="PF13614">
    <property type="entry name" value="AAA_31"/>
    <property type="match status" value="1"/>
</dbReference>
<dbReference type="InterPro" id="IPR041657">
    <property type="entry name" value="HTH_17"/>
</dbReference>
<protein>
    <submittedName>
        <fullName evidence="4">Helix-turn-helix domain-containing protein</fullName>
    </submittedName>
</protein>
<dbReference type="InterPro" id="IPR050678">
    <property type="entry name" value="DNA_Partitioning_ATPase"/>
</dbReference>
<comment type="similarity">
    <text evidence="1">Belongs to the ParA family.</text>
</comment>
<evidence type="ECO:0000259" key="2">
    <source>
        <dbReference type="Pfam" id="PF12728"/>
    </source>
</evidence>
<evidence type="ECO:0000259" key="3">
    <source>
        <dbReference type="Pfam" id="PF13614"/>
    </source>
</evidence>
<dbReference type="Proteomes" id="UP000280307">
    <property type="component" value="Unassembled WGS sequence"/>
</dbReference>
<dbReference type="CDD" id="cd02042">
    <property type="entry name" value="ParAB_family"/>
    <property type="match status" value="1"/>
</dbReference>
<evidence type="ECO:0000313" key="4">
    <source>
        <dbReference type="EMBL" id="RRR74468.1"/>
    </source>
</evidence>
<feature type="domain" description="AAA" evidence="3">
    <location>
        <begin position="79"/>
        <end position="258"/>
    </location>
</feature>
<reference evidence="4 5" key="1">
    <citation type="submission" date="2018-12" db="EMBL/GenBank/DDBJ databases">
        <title>Genome Sequence of Candidatus Viridilinea halotolerans isolated from saline sulfide-rich spring.</title>
        <authorList>
            <person name="Grouzdev D.S."/>
            <person name="Burganskaya E.I."/>
            <person name="Krutkina M.S."/>
            <person name="Sukhacheva M.V."/>
            <person name="Gorlenko V.M."/>
        </authorList>
    </citation>
    <scope>NUCLEOTIDE SEQUENCE [LARGE SCALE GENOMIC DNA]</scope>
    <source>
        <strain evidence="4">Chok-6</strain>
    </source>
</reference>
<dbReference type="InterPro" id="IPR027417">
    <property type="entry name" value="P-loop_NTPase"/>
</dbReference>
<dbReference type="Pfam" id="PF12728">
    <property type="entry name" value="HTH_17"/>
    <property type="match status" value="1"/>
</dbReference>
<feature type="domain" description="Helix-turn-helix" evidence="2">
    <location>
        <begin position="13"/>
        <end position="57"/>
    </location>
</feature>